<evidence type="ECO:0000259" key="4">
    <source>
        <dbReference type="PROSITE" id="PS50158"/>
    </source>
</evidence>
<keyword evidence="2" id="KW-0175">Coiled coil</keyword>
<feature type="region of interest" description="Disordered" evidence="3">
    <location>
        <begin position="221"/>
        <end position="331"/>
    </location>
</feature>
<dbReference type="PROSITE" id="PS50158">
    <property type="entry name" value="ZF_CCHC"/>
    <property type="match status" value="1"/>
</dbReference>
<feature type="compositionally biased region" description="Polar residues" evidence="3">
    <location>
        <begin position="221"/>
        <end position="230"/>
    </location>
</feature>
<feature type="coiled-coil region" evidence="2">
    <location>
        <begin position="143"/>
        <end position="191"/>
    </location>
</feature>
<keyword evidence="1" id="KW-0479">Metal-binding</keyword>
<evidence type="ECO:0000313" key="5">
    <source>
        <dbReference type="EMBL" id="CAH0404774.1"/>
    </source>
</evidence>
<evidence type="ECO:0000256" key="1">
    <source>
        <dbReference type="PROSITE-ProRule" id="PRU00047"/>
    </source>
</evidence>
<dbReference type="InterPro" id="IPR001878">
    <property type="entry name" value="Znf_CCHC"/>
</dbReference>
<dbReference type="EMBL" id="OU963896">
    <property type="protein sequence ID" value="CAH0404774.1"/>
    <property type="molecule type" value="Genomic_DNA"/>
</dbReference>
<gene>
    <name evidence="5" type="ORF">CHILSU_LOCUS8121</name>
</gene>
<keyword evidence="1" id="KW-0863">Zinc-finger</keyword>
<dbReference type="Proteomes" id="UP001153292">
    <property type="component" value="Chromosome 3"/>
</dbReference>
<evidence type="ECO:0000256" key="2">
    <source>
        <dbReference type="SAM" id="Coils"/>
    </source>
</evidence>
<keyword evidence="6" id="KW-1185">Reference proteome</keyword>
<feature type="domain" description="CCHC-type" evidence="4">
    <location>
        <begin position="437"/>
        <end position="452"/>
    </location>
</feature>
<name>A0ABN8B8C9_CHISP</name>
<accession>A0ABN8B8C9</accession>
<sequence>MAGKKRPGEMDALDGEALDGVSAALPKIHSAGRGKKTGQHVGIMGGRKLGKNLELNEHIEEYDREMGGNGFIGIAVGTSEESEEDEDEEGEDPKRRIGTDAGTGVEHGKVKRMARGLDESAKRASSSRKFFMKRTGESETARNPSTEEKVEAANAEIAKLKHSNQQMRDELERLKSELTGVKRAYEARNREQNEQDNIARTYKRLNIPTEPEAYLDWLKNSPANRAPANQGNGGWSSGRLSTRSEEKHRTTTTREARLRGECPYPCSYIQSGGSGARKKEGKESGTRKGQPFSWASTATQERTRTRRRMGGKPDGDQTLNGHGTGQPHKGGCLAKRLSEVVAEYVEVSRPERVADLRIAGLDESVTTEELMQAVAEKGGYRTCKVEVGEILSGPGGSGFAKVRCPVEAAKKVAEGDRLKVGWSLARVTALGPPPSHCFRCMGRGHVANRCPSREDRSGLCFSRISGNMTLDLSKELNTSKDAQLGEDGQYHFEFSMTFEELDSLITTVSYPKRKGHCDCGSLLHGRFRVANNEAVFTCDATRGTGQCSNTENFDNVENDEKYKDLNSINEDDEDNNDTEWSELGKKLYENVVSTLDDNGLEENALHNKELTKKLLRDIKKIPLWSCISYNKFQTGRIPPSSAPVESEIARLKRGIFKIKKGLRVDAAVEEHIKYLLGRTSVVDANIEEQLATKNETYKDEVSDNARDEDQTYDACPACKDDSLTGPGFRGFTVIMPYGAPLISSIESDVFNPVTCSDCQTSSFY</sequence>
<protein>
    <recommendedName>
        <fullName evidence="4">CCHC-type domain-containing protein</fullName>
    </recommendedName>
</protein>
<proteinExistence type="predicted"/>
<evidence type="ECO:0000313" key="6">
    <source>
        <dbReference type="Proteomes" id="UP001153292"/>
    </source>
</evidence>
<reference evidence="5" key="1">
    <citation type="submission" date="2021-12" db="EMBL/GenBank/DDBJ databases">
        <authorList>
            <person name="King R."/>
        </authorList>
    </citation>
    <scope>NUCLEOTIDE SEQUENCE</scope>
</reference>
<feature type="compositionally biased region" description="Basic and acidic residues" evidence="3">
    <location>
        <begin position="242"/>
        <end position="260"/>
    </location>
</feature>
<feature type="compositionally biased region" description="Basic and acidic residues" evidence="3">
    <location>
        <begin position="277"/>
        <end position="286"/>
    </location>
</feature>
<keyword evidence="1" id="KW-0862">Zinc</keyword>
<feature type="region of interest" description="Disordered" evidence="3">
    <location>
        <begin position="77"/>
        <end position="109"/>
    </location>
</feature>
<evidence type="ECO:0000256" key="3">
    <source>
        <dbReference type="SAM" id="MobiDB-lite"/>
    </source>
</evidence>
<organism evidence="5 6">
    <name type="scientific">Chilo suppressalis</name>
    <name type="common">Asiatic rice borer moth</name>
    <dbReference type="NCBI Taxonomy" id="168631"/>
    <lineage>
        <taxon>Eukaryota</taxon>
        <taxon>Metazoa</taxon>
        <taxon>Ecdysozoa</taxon>
        <taxon>Arthropoda</taxon>
        <taxon>Hexapoda</taxon>
        <taxon>Insecta</taxon>
        <taxon>Pterygota</taxon>
        <taxon>Neoptera</taxon>
        <taxon>Endopterygota</taxon>
        <taxon>Lepidoptera</taxon>
        <taxon>Glossata</taxon>
        <taxon>Ditrysia</taxon>
        <taxon>Pyraloidea</taxon>
        <taxon>Crambidae</taxon>
        <taxon>Crambinae</taxon>
        <taxon>Chilo</taxon>
    </lineage>
</organism>
<feature type="compositionally biased region" description="Acidic residues" evidence="3">
    <location>
        <begin position="80"/>
        <end position="91"/>
    </location>
</feature>